<dbReference type="Pfam" id="PF13668">
    <property type="entry name" value="Ferritin_2"/>
    <property type="match status" value="1"/>
</dbReference>
<evidence type="ECO:0008006" key="4">
    <source>
        <dbReference type="Google" id="ProtNLM"/>
    </source>
</evidence>
<dbReference type="SUPFAM" id="SSF47240">
    <property type="entry name" value="Ferritin-like"/>
    <property type="match status" value="1"/>
</dbReference>
<dbReference type="Gene3D" id="1.20.1260.10">
    <property type="match status" value="1"/>
</dbReference>
<evidence type="ECO:0000313" key="2">
    <source>
        <dbReference type="EMBL" id="KZT26180.1"/>
    </source>
</evidence>
<name>A0A165T5Q3_9AGAM</name>
<keyword evidence="3" id="KW-1185">Reference proteome</keyword>
<accession>A0A165T5Q3</accession>
<dbReference type="PANTHER" id="PTHR38705:SF1">
    <property type="entry name" value="PROTEIN RDS1"/>
    <property type="match status" value="1"/>
</dbReference>
<dbReference type="InterPro" id="IPR039254">
    <property type="entry name" value="Rds1"/>
</dbReference>
<protein>
    <recommendedName>
        <fullName evidence="4">Ferritin-like domain-containing protein</fullName>
    </recommendedName>
</protein>
<dbReference type="EMBL" id="KV425568">
    <property type="protein sequence ID" value="KZT26180.1"/>
    <property type="molecule type" value="Genomic_DNA"/>
</dbReference>
<dbReference type="OrthoDB" id="1001765at2759"/>
<dbReference type="InterPro" id="IPR012347">
    <property type="entry name" value="Ferritin-like"/>
</dbReference>
<keyword evidence="1" id="KW-0732">Signal</keyword>
<proteinExistence type="predicted"/>
<evidence type="ECO:0000256" key="1">
    <source>
        <dbReference type="SAM" id="SignalP"/>
    </source>
</evidence>
<feature type="signal peptide" evidence="1">
    <location>
        <begin position="1"/>
        <end position="18"/>
    </location>
</feature>
<dbReference type="PANTHER" id="PTHR38705">
    <property type="entry name" value="PROTEIN RDS1"/>
    <property type="match status" value="1"/>
</dbReference>
<dbReference type="Proteomes" id="UP000076761">
    <property type="component" value="Unassembled WGS sequence"/>
</dbReference>
<organism evidence="2 3">
    <name type="scientific">Neolentinus lepideus HHB14362 ss-1</name>
    <dbReference type="NCBI Taxonomy" id="1314782"/>
    <lineage>
        <taxon>Eukaryota</taxon>
        <taxon>Fungi</taxon>
        <taxon>Dikarya</taxon>
        <taxon>Basidiomycota</taxon>
        <taxon>Agaricomycotina</taxon>
        <taxon>Agaricomycetes</taxon>
        <taxon>Gloeophyllales</taxon>
        <taxon>Gloeophyllaceae</taxon>
        <taxon>Neolentinus</taxon>
    </lineage>
</organism>
<reference evidence="2 3" key="1">
    <citation type="journal article" date="2016" name="Mol. Biol. Evol.">
        <title>Comparative Genomics of Early-Diverging Mushroom-Forming Fungi Provides Insights into the Origins of Lignocellulose Decay Capabilities.</title>
        <authorList>
            <person name="Nagy L.G."/>
            <person name="Riley R."/>
            <person name="Tritt A."/>
            <person name="Adam C."/>
            <person name="Daum C."/>
            <person name="Floudas D."/>
            <person name="Sun H."/>
            <person name="Yadav J.S."/>
            <person name="Pangilinan J."/>
            <person name="Larsson K.H."/>
            <person name="Matsuura K."/>
            <person name="Barry K."/>
            <person name="Labutti K."/>
            <person name="Kuo R."/>
            <person name="Ohm R.A."/>
            <person name="Bhattacharya S.S."/>
            <person name="Shirouzu T."/>
            <person name="Yoshinaga Y."/>
            <person name="Martin F.M."/>
            <person name="Grigoriev I.V."/>
            <person name="Hibbett D.S."/>
        </authorList>
    </citation>
    <scope>NUCLEOTIDE SEQUENCE [LARGE SCALE GENOMIC DNA]</scope>
    <source>
        <strain evidence="2 3">HHB14362 ss-1</strain>
    </source>
</reference>
<feature type="chain" id="PRO_5007866983" description="Ferritin-like domain-containing protein" evidence="1">
    <location>
        <begin position="19"/>
        <end position="304"/>
    </location>
</feature>
<sequence>MFKYAAVLAIVGVCSVGAAPHGSKRDDYKMTNDTTVFQYALTLEHLEYAFYTGGLERFDDQAFEAAGFPTWVRGRFKQVQEHEASHVAFLEAAIGPDAVKPCTYKFPYTDPKSFVSLAASIEGVGTAAYTGAAHYITAPGAITDAASILATEARHDAWMMSAALEGAPWSGPYQTPLNPDQVYSIAAQFIESCPSTNAALPVKTFPALTVTPATPKPGDTIKVSVSGSNMYMLYHSGSSILSSDIINGETTIPKELVGVVYAGVASEKPTGDKPPSSSAMQSGLVILNFGLPASADNNGLRSQN</sequence>
<dbReference type="STRING" id="1314782.A0A165T5Q3"/>
<dbReference type="AlphaFoldDB" id="A0A165T5Q3"/>
<evidence type="ECO:0000313" key="3">
    <source>
        <dbReference type="Proteomes" id="UP000076761"/>
    </source>
</evidence>
<dbReference type="InterPro" id="IPR009078">
    <property type="entry name" value="Ferritin-like_SF"/>
</dbReference>
<gene>
    <name evidence="2" type="ORF">NEOLEDRAFT_274905</name>
</gene>
<dbReference type="InParanoid" id="A0A165T5Q3"/>